<keyword evidence="1" id="KW-0472">Membrane</keyword>
<evidence type="ECO:0000256" key="1">
    <source>
        <dbReference type="SAM" id="Phobius"/>
    </source>
</evidence>
<proteinExistence type="predicted"/>
<comment type="caution">
    <text evidence="2">The sequence shown here is derived from an EMBL/GenBank/DDBJ whole genome shotgun (WGS) entry which is preliminary data.</text>
</comment>
<keyword evidence="3" id="KW-1185">Reference proteome</keyword>
<keyword evidence="1" id="KW-1133">Transmembrane helix</keyword>
<protein>
    <submittedName>
        <fullName evidence="2">Uncharacterized protein</fullName>
    </submittedName>
</protein>
<evidence type="ECO:0000313" key="2">
    <source>
        <dbReference type="EMBL" id="OIU68661.1"/>
    </source>
</evidence>
<organism evidence="2 3">
    <name type="scientific">Rossellomorea aquimaris</name>
    <dbReference type="NCBI Taxonomy" id="189382"/>
    <lineage>
        <taxon>Bacteria</taxon>
        <taxon>Bacillati</taxon>
        <taxon>Bacillota</taxon>
        <taxon>Bacilli</taxon>
        <taxon>Bacillales</taxon>
        <taxon>Bacillaceae</taxon>
        <taxon>Rossellomorea</taxon>
    </lineage>
</organism>
<name>A0A1J6VTR1_9BACI</name>
<feature type="transmembrane region" description="Helical" evidence="1">
    <location>
        <begin position="108"/>
        <end position="128"/>
    </location>
</feature>
<accession>A0A1J6VTR1</accession>
<gene>
    <name evidence="2" type="ORF">BHE18_17210</name>
</gene>
<reference evidence="2 3" key="1">
    <citation type="submission" date="2016-09" db="EMBL/GenBank/DDBJ databases">
        <title>Bacillus aquimaris SAMM genome sequence reveals colonization and biosurfactant production capacities.</title>
        <authorList>
            <person name="Waghmode S.R."/>
            <person name="Suryavanshi M.V."/>
        </authorList>
    </citation>
    <scope>NUCLEOTIDE SEQUENCE [LARGE SCALE GENOMIC DNA]</scope>
    <source>
        <strain evidence="2 3">SAMM</strain>
    </source>
</reference>
<dbReference type="Proteomes" id="UP000182062">
    <property type="component" value="Unassembled WGS sequence"/>
</dbReference>
<feature type="transmembrane region" description="Helical" evidence="1">
    <location>
        <begin position="80"/>
        <end position="102"/>
    </location>
</feature>
<feature type="transmembrane region" description="Helical" evidence="1">
    <location>
        <begin position="54"/>
        <end position="71"/>
    </location>
</feature>
<dbReference type="AlphaFoldDB" id="A0A1J6VTR1"/>
<keyword evidence="1" id="KW-0812">Transmembrane</keyword>
<dbReference type="EMBL" id="MINN01000128">
    <property type="protein sequence ID" value="OIU68661.1"/>
    <property type="molecule type" value="Genomic_DNA"/>
</dbReference>
<evidence type="ECO:0000313" key="3">
    <source>
        <dbReference type="Proteomes" id="UP000182062"/>
    </source>
</evidence>
<sequence>MKWTKILLGAALSISFFLPWFDAVADTVTGARFPTLIGELGAIGGSLADFGLLKGLYFLPVFGVITVVLAFKNNGFYSRIAAFVSGSVSLLYMIVLLAYSTGEMVDSMMYGVLYTFIAGMGLLLASAMEGSAEAGEKQIQQSV</sequence>